<dbReference type="InterPro" id="IPR007390">
    <property type="entry name" value="Spore_V_R"/>
</dbReference>
<reference evidence="2 3" key="1">
    <citation type="submission" date="2016-11" db="EMBL/GenBank/DDBJ databases">
        <authorList>
            <person name="Jaros S."/>
            <person name="Januszkiewicz K."/>
            <person name="Wedrychowicz H."/>
        </authorList>
    </citation>
    <scope>NUCLEOTIDE SEQUENCE [LARGE SCALE GENOMIC DNA]</scope>
    <source>
        <strain evidence="2 3">GAS138</strain>
    </source>
</reference>
<dbReference type="Pfam" id="PF04293">
    <property type="entry name" value="SpoVR"/>
    <property type="match status" value="1"/>
</dbReference>
<evidence type="ECO:0000313" key="2">
    <source>
        <dbReference type="EMBL" id="SHI05493.1"/>
    </source>
</evidence>
<organism evidence="2 3">
    <name type="scientific">Bradyrhizobium erythrophlei</name>
    <dbReference type="NCBI Taxonomy" id="1437360"/>
    <lineage>
        <taxon>Bacteria</taxon>
        <taxon>Pseudomonadati</taxon>
        <taxon>Pseudomonadota</taxon>
        <taxon>Alphaproteobacteria</taxon>
        <taxon>Hyphomicrobiales</taxon>
        <taxon>Nitrobacteraceae</taxon>
        <taxon>Bradyrhizobium</taxon>
    </lineage>
</organism>
<evidence type="ECO:0000259" key="1">
    <source>
        <dbReference type="Pfam" id="PF04293"/>
    </source>
</evidence>
<name>A0A1M5Y1W8_9BRAD</name>
<dbReference type="PANTHER" id="PTHR30029">
    <property type="entry name" value="STAGE V SPORULATION PROTEIN R"/>
    <property type="match status" value="1"/>
</dbReference>
<dbReference type="Proteomes" id="UP000189796">
    <property type="component" value="Chromosome I"/>
</dbReference>
<evidence type="ECO:0000313" key="3">
    <source>
        <dbReference type="Proteomes" id="UP000189796"/>
    </source>
</evidence>
<dbReference type="EMBL" id="LT670817">
    <property type="protein sequence ID" value="SHI05493.1"/>
    <property type="molecule type" value="Genomic_DNA"/>
</dbReference>
<dbReference type="PANTHER" id="PTHR30029:SF2">
    <property type="entry name" value="STAGE V SPORULATION PROTEIN R"/>
    <property type="match status" value="1"/>
</dbReference>
<feature type="domain" description="SpoVR protein-like N-terminal" evidence="1">
    <location>
        <begin position="13"/>
        <end position="81"/>
    </location>
</feature>
<dbReference type="InterPro" id="IPR056174">
    <property type="entry name" value="SpoVR_N"/>
</dbReference>
<accession>A0A1M5Y1W8</accession>
<proteinExistence type="predicted"/>
<sequence>MTATAEYLFEGADWDFPKLQRIHDACEEIARTELGLDTYPNQIEVITAEQMLDAYSSVGMPLFYKHWSFGKHFAHHEAFYRGAPVGSVHRCRCHRLAVVLRRCGQRDYPEVGAAARCDFIAAARKPAASGDEVRPGWRVN</sequence>
<protein>
    <submittedName>
        <fullName evidence="2">SpoVR like protein</fullName>
    </submittedName>
</protein>
<gene>
    <name evidence="2" type="ORF">SAMN05443248_7798</name>
</gene>
<dbReference type="AlphaFoldDB" id="A0A1M5Y1W8"/>